<dbReference type="SUPFAM" id="SSF54427">
    <property type="entry name" value="NTF2-like"/>
    <property type="match status" value="1"/>
</dbReference>
<evidence type="ECO:0000313" key="2">
    <source>
        <dbReference type="EMBL" id="MCU9847706.1"/>
    </source>
</evidence>
<name>A0ABT2X195_9RHOB</name>
<dbReference type="Gene3D" id="3.10.450.50">
    <property type="match status" value="1"/>
</dbReference>
<keyword evidence="3" id="KW-1185">Reference proteome</keyword>
<dbReference type="InterPro" id="IPR027843">
    <property type="entry name" value="DUF4440"/>
</dbReference>
<reference evidence="2 3" key="1">
    <citation type="submission" date="2022-10" db="EMBL/GenBank/DDBJ databases">
        <title>Defluviimonas sp. nov., isolated from ocean surface sediments.</title>
        <authorList>
            <person name="He W."/>
            <person name="Wang L."/>
            <person name="Zhang D.-F."/>
        </authorList>
    </citation>
    <scope>NUCLEOTIDE SEQUENCE [LARGE SCALE GENOMIC DNA]</scope>
    <source>
        <strain evidence="2 3">WL0024</strain>
    </source>
</reference>
<proteinExistence type="predicted"/>
<dbReference type="NCBIfam" id="TIGR02246">
    <property type="entry name" value="SgcJ/EcaC family oxidoreductase"/>
    <property type="match status" value="1"/>
</dbReference>
<evidence type="ECO:0000313" key="3">
    <source>
        <dbReference type="Proteomes" id="UP001209535"/>
    </source>
</evidence>
<gene>
    <name evidence="2" type="ORF">OEZ60_06765</name>
</gene>
<protein>
    <submittedName>
        <fullName evidence="2">SgcJ/EcaC family oxidoreductase</fullName>
    </submittedName>
</protein>
<accession>A0ABT2X195</accession>
<feature type="domain" description="DUF4440" evidence="1">
    <location>
        <begin position="10"/>
        <end position="119"/>
    </location>
</feature>
<sequence length="129" mass="13465">MTLSAPETFVRAFANAWAVRDAKAIAALFAEDADFLTLTGHWAEGRKAVEETLAGEMAGAFARAKLVTGRTKLRMVAPGVAQLMQRYVLSGILNADGSDAGRVGAILSAVLVEGPQGWTVAAAQFTAEG</sequence>
<comment type="caution">
    <text evidence="2">The sequence shown here is derived from an EMBL/GenBank/DDBJ whole genome shotgun (WGS) entry which is preliminary data.</text>
</comment>
<dbReference type="InterPro" id="IPR011944">
    <property type="entry name" value="Steroid_delta5-4_isomerase"/>
</dbReference>
<organism evidence="2 3">
    <name type="scientific">Albidovulum salinarum</name>
    <dbReference type="NCBI Taxonomy" id="2984153"/>
    <lineage>
        <taxon>Bacteria</taxon>
        <taxon>Pseudomonadati</taxon>
        <taxon>Pseudomonadota</taxon>
        <taxon>Alphaproteobacteria</taxon>
        <taxon>Rhodobacterales</taxon>
        <taxon>Paracoccaceae</taxon>
        <taxon>Albidovulum</taxon>
    </lineage>
</organism>
<dbReference type="Proteomes" id="UP001209535">
    <property type="component" value="Unassembled WGS sequence"/>
</dbReference>
<evidence type="ECO:0000259" key="1">
    <source>
        <dbReference type="Pfam" id="PF14534"/>
    </source>
</evidence>
<dbReference type="RefSeq" id="WP_263334453.1">
    <property type="nucleotide sequence ID" value="NZ_JAOVQO010000005.1"/>
</dbReference>
<dbReference type="InterPro" id="IPR032710">
    <property type="entry name" value="NTF2-like_dom_sf"/>
</dbReference>
<dbReference type="EMBL" id="JAOVQO010000005">
    <property type="protein sequence ID" value="MCU9847706.1"/>
    <property type="molecule type" value="Genomic_DNA"/>
</dbReference>
<dbReference type="Pfam" id="PF14534">
    <property type="entry name" value="DUF4440"/>
    <property type="match status" value="1"/>
</dbReference>